<proteinExistence type="inferred from homology"/>
<evidence type="ECO:0000256" key="9">
    <source>
        <dbReference type="ARBA" id="ARBA00022792"/>
    </source>
</evidence>
<dbReference type="InterPro" id="IPR001750">
    <property type="entry name" value="ND/Mrp_TM"/>
</dbReference>
<keyword evidence="9" id="KW-0999">Mitochondrion inner membrane</keyword>
<feature type="transmembrane region" description="Helical" evidence="19">
    <location>
        <begin position="235"/>
        <end position="258"/>
    </location>
</feature>
<keyword evidence="16 19" id="KW-0472">Membrane</keyword>
<evidence type="ECO:0000256" key="6">
    <source>
        <dbReference type="ARBA" id="ARBA00022448"/>
    </source>
</evidence>
<keyword evidence="14" id="KW-0830">Ubiquinone</keyword>
<feature type="transmembrane region" description="Helical" evidence="19">
    <location>
        <begin position="316"/>
        <end position="334"/>
    </location>
</feature>
<dbReference type="GO" id="GO:0006120">
    <property type="term" value="P:mitochondrial electron transport, NADH to ubiquinone"/>
    <property type="evidence" value="ECO:0007669"/>
    <property type="project" value="TreeGrafter"/>
</dbReference>
<evidence type="ECO:0000256" key="8">
    <source>
        <dbReference type="ARBA" id="ARBA00022692"/>
    </source>
</evidence>
<feature type="domain" description="NADH:quinone oxidoreductase/Mrp antiporter transmembrane" evidence="20">
    <location>
        <begin position="25"/>
        <end position="281"/>
    </location>
</feature>
<evidence type="ECO:0000256" key="13">
    <source>
        <dbReference type="ARBA" id="ARBA00023027"/>
    </source>
</evidence>
<feature type="transmembrane region" description="Helical" evidence="19">
    <location>
        <begin position="87"/>
        <end position="108"/>
    </location>
</feature>
<evidence type="ECO:0000256" key="14">
    <source>
        <dbReference type="ARBA" id="ARBA00023075"/>
    </source>
</evidence>
<evidence type="ECO:0000256" key="17">
    <source>
        <dbReference type="ARBA" id="ARBA00031028"/>
    </source>
</evidence>
<keyword evidence="6" id="KW-0813">Transport</keyword>
<evidence type="ECO:0000256" key="2">
    <source>
        <dbReference type="ARBA" id="ARBA00004448"/>
    </source>
</evidence>
<geneLocation type="mitochondrion" evidence="21"/>
<evidence type="ECO:0000259" key="20">
    <source>
        <dbReference type="Pfam" id="PF00361"/>
    </source>
</evidence>
<feature type="transmembrane region" description="Helical" evidence="19">
    <location>
        <begin position="144"/>
        <end position="163"/>
    </location>
</feature>
<evidence type="ECO:0000256" key="3">
    <source>
        <dbReference type="ARBA" id="ARBA00007012"/>
    </source>
</evidence>
<keyword evidence="13" id="KW-0520">NAD</keyword>
<evidence type="ECO:0000256" key="4">
    <source>
        <dbReference type="ARBA" id="ARBA00012944"/>
    </source>
</evidence>
<comment type="function">
    <text evidence="1">Core subunit of the mitochondrial membrane respiratory chain NADH dehydrogenase (Complex I) that is believed to belong to the minimal assembly required for catalysis. Complex I functions in the transfer of electrons from NADH to the respiratory chain. The immediate electron acceptor for the enzyme is believed to be ubiquinone.</text>
</comment>
<comment type="similarity">
    <text evidence="3">Belongs to the complex I subunit 2 family.</text>
</comment>
<feature type="transmembrane region" description="Helical" evidence="19">
    <location>
        <begin position="60"/>
        <end position="81"/>
    </location>
</feature>
<dbReference type="InterPro" id="IPR050175">
    <property type="entry name" value="Complex_I_Subunit_2"/>
</dbReference>
<keyword evidence="7" id="KW-0679">Respiratory chain</keyword>
<comment type="catalytic activity">
    <reaction evidence="18">
        <text>a ubiquinone + NADH + 5 H(+)(in) = a ubiquinol + NAD(+) + 4 H(+)(out)</text>
        <dbReference type="Rhea" id="RHEA:29091"/>
        <dbReference type="Rhea" id="RHEA-COMP:9565"/>
        <dbReference type="Rhea" id="RHEA-COMP:9566"/>
        <dbReference type="ChEBI" id="CHEBI:15378"/>
        <dbReference type="ChEBI" id="CHEBI:16389"/>
        <dbReference type="ChEBI" id="CHEBI:17976"/>
        <dbReference type="ChEBI" id="CHEBI:57540"/>
        <dbReference type="ChEBI" id="CHEBI:57945"/>
        <dbReference type="EC" id="7.1.1.2"/>
    </reaction>
</comment>
<feature type="transmembrane region" description="Helical" evidence="19">
    <location>
        <begin position="194"/>
        <end position="214"/>
    </location>
</feature>
<evidence type="ECO:0000256" key="1">
    <source>
        <dbReference type="ARBA" id="ARBA00003257"/>
    </source>
</evidence>
<dbReference type="EMBL" id="MG923515">
    <property type="protein sequence ID" value="AZL93497.1"/>
    <property type="molecule type" value="Genomic_DNA"/>
</dbReference>
<organism evidence="21">
    <name type="scientific">Taeniogonalos tricolor</name>
    <dbReference type="NCBI Taxonomy" id="2491144"/>
    <lineage>
        <taxon>Eukaryota</taxon>
        <taxon>Metazoa</taxon>
        <taxon>Ecdysozoa</taxon>
        <taxon>Arthropoda</taxon>
        <taxon>Hexapoda</taxon>
        <taxon>Insecta</taxon>
        <taxon>Pterygota</taxon>
        <taxon>Neoptera</taxon>
        <taxon>Endopterygota</taxon>
        <taxon>Hymenoptera</taxon>
        <taxon>Apocrita</taxon>
        <taxon>Trigonaloidea</taxon>
        <taxon>Trigonalidae</taxon>
        <taxon>Taeniogonalos</taxon>
    </lineage>
</organism>
<feature type="transmembrane region" description="Helical" evidence="19">
    <location>
        <begin position="270"/>
        <end position="295"/>
    </location>
</feature>
<gene>
    <name evidence="21" type="primary">nad2</name>
</gene>
<dbReference type="GO" id="GO:0008137">
    <property type="term" value="F:NADH dehydrogenase (ubiquinone) activity"/>
    <property type="evidence" value="ECO:0007669"/>
    <property type="project" value="UniProtKB-EC"/>
</dbReference>
<sequence length="335" mass="41161">MIFKNKYNFMLFMLLIISIIFCISSNSWFFMWMGLEFNLITFIMLIIFKDMSEWSSAMKYFLIQSLSSSMFIYFSLLSYFIMNNYLINTFLIFLNISLLIKIGIFPFYKWYPNLMNQLNWINCFILSTLQKLSPMIILSYKFNYMFLIMMILFNYLLSNMMMMNYSSMRMIFSYSSIGHSSWMILGLMKMMYLFIIYFLVYFYMTMMMFYYFMLNKINYLMDFYMNLKYGLIEKIIFSFLLLSFMSFPFFIGFIIKWFLMLFMLEQMIKFIVFLMLMFSLISSFNYIRLFMFMIMQNLLLNKMILLNKINLIKENYLILYLISLIFMFFFSLNLI</sequence>
<feature type="transmembrane region" description="Helical" evidence="19">
    <location>
        <begin position="7"/>
        <end position="23"/>
    </location>
</feature>
<keyword evidence="11" id="KW-0249">Electron transport</keyword>
<evidence type="ECO:0000256" key="10">
    <source>
        <dbReference type="ARBA" id="ARBA00022967"/>
    </source>
</evidence>
<comment type="subcellular location">
    <subcellularLocation>
        <location evidence="2">Mitochondrion inner membrane</location>
        <topology evidence="2">Multi-pass membrane protein</topology>
    </subcellularLocation>
</comment>
<keyword evidence="15 21" id="KW-0496">Mitochondrion</keyword>
<evidence type="ECO:0000256" key="11">
    <source>
        <dbReference type="ARBA" id="ARBA00022982"/>
    </source>
</evidence>
<evidence type="ECO:0000256" key="5">
    <source>
        <dbReference type="ARBA" id="ARBA00021008"/>
    </source>
</evidence>
<name>A0A3Q8UAD9_9HYME</name>
<dbReference type="Pfam" id="PF00361">
    <property type="entry name" value="Proton_antipo_M"/>
    <property type="match status" value="1"/>
</dbReference>
<dbReference type="PANTHER" id="PTHR46552">
    <property type="entry name" value="NADH-UBIQUINONE OXIDOREDUCTASE CHAIN 2"/>
    <property type="match status" value="1"/>
</dbReference>
<evidence type="ECO:0000256" key="15">
    <source>
        <dbReference type="ARBA" id="ARBA00023128"/>
    </source>
</evidence>
<evidence type="ECO:0000256" key="7">
    <source>
        <dbReference type="ARBA" id="ARBA00022660"/>
    </source>
</evidence>
<dbReference type="PANTHER" id="PTHR46552:SF1">
    <property type="entry name" value="NADH-UBIQUINONE OXIDOREDUCTASE CHAIN 2"/>
    <property type="match status" value="1"/>
</dbReference>
<evidence type="ECO:0000256" key="16">
    <source>
        <dbReference type="ARBA" id="ARBA00023136"/>
    </source>
</evidence>
<reference evidence="21" key="1">
    <citation type="journal article" date="2018" name="Mol. Phylogenet. Evol.">
        <title>Mitochondrial phylogenomics of the Hymenoptera.</title>
        <authorList>
            <person name="Tang P."/>
            <person name="Zhu J.C."/>
            <person name="Zheng B.Y."/>
            <person name="Wei S.J."/>
            <person name="Sharkey M."/>
            <person name="Chen X.X."/>
            <person name="Vogler A.P."/>
        </authorList>
    </citation>
    <scope>NUCLEOTIDE SEQUENCE</scope>
</reference>
<dbReference type="EC" id="7.1.1.2" evidence="4"/>
<dbReference type="GO" id="GO:0005743">
    <property type="term" value="C:mitochondrial inner membrane"/>
    <property type="evidence" value="ECO:0007669"/>
    <property type="project" value="UniProtKB-SubCell"/>
</dbReference>
<evidence type="ECO:0000313" key="21">
    <source>
        <dbReference type="EMBL" id="AZL93497.1"/>
    </source>
</evidence>
<keyword evidence="10" id="KW-1278">Translocase</keyword>
<keyword evidence="8 19" id="KW-0812">Transmembrane</keyword>
<protein>
    <recommendedName>
        <fullName evidence="5">NADH-ubiquinone oxidoreductase chain 2</fullName>
        <ecNumber evidence="4">7.1.1.2</ecNumber>
    </recommendedName>
    <alternativeName>
        <fullName evidence="17">NADH dehydrogenase subunit 2</fullName>
    </alternativeName>
</protein>
<evidence type="ECO:0000256" key="19">
    <source>
        <dbReference type="SAM" id="Phobius"/>
    </source>
</evidence>
<keyword evidence="12 19" id="KW-1133">Transmembrane helix</keyword>
<feature type="transmembrane region" description="Helical" evidence="19">
    <location>
        <begin position="170"/>
        <end position="188"/>
    </location>
</feature>
<dbReference type="AlphaFoldDB" id="A0A3Q8UAD9"/>
<evidence type="ECO:0000256" key="12">
    <source>
        <dbReference type="ARBA" id="ARBA00022989"/>
    </source>
</evidence>
<accession>A0A3Q8UAD9</accession>
<evidence type="ECO:0000256" key="18">
    <source>
        <dbReference type="ARBA" id="ARBA00049551"/>
    </source>
</evidence>